<keyword evidence="2" id="KW-1185">Reference proteome</keyword>
<protein>
    <submittedName>
        <fullName evidence="1">Uncharacterized protein</fullName>
    </submittedName>
</protein>
<accession>A0A139AJ29</accession>
<gene>
    <name evidence="1" type="ORF">M427DRAFT_68898</name>
</gene>
<evidence type="ECO:0000313" key="1">
    <source>
        <dbReference type="EMBL" id="KXS16564.1"/>
    </source>
</evidence>
<organism evidence="1 2">
    <name type="scientific">Gonapodya prolifera (strain JEL478)</name>
    <name type="common">Monoblepharis prolifera</name>
    <dbReference type="NCBI Taxonomy" id="1344416"/>
    <lineage>
        <taxon>Eukaryota</taxon>
        <taxon>Fungi</taxon>
        <taxon>Fungi incertae sedis</taxon>
        <taxon>Chytridiomycota</taxon>
        <taxon>Chytridiomycota incertae sedis</taxon>
        <taxon>Monoblepharidomycetes</taxon>
        <taxon>Monoblepharidales</taxon>
        <taxon>Gonapodyaceae</taxon>
        <taxon>Gonapodya</taxon>
    </lineage>
</organism>
<evidence type="ECO:0000313" key="2">
    <source>
        <dbReference type="Proteomes" id="UP000070544"/>
    </source>
</evidence>
<dbReference type="Proteomes" id="UP000070544">
    <property type="component" value="Unassembled WGS sequence"/>
</dbReference>
<dbReference type="OrthoDB" id="73465at2759"/>
<sequence length="293" mass="33241">MYSFTQNDSLSLGVDWNYMYPSGLAKQYLNETFMPLADNFDVSARFNSDWNWFLDDEIMGRIQAGDYQLEQIVFHEIIHGLGFISSWYTWLGDGDDVLLPGYVVRNASGLCVGLSKPYIFNKFMADNVNNIWFKDHAEVLRAGTESVTPTDNYTLWLERFRRTPAFSRARTLLRVSQSHMGVTFWFRSPAKPNSSATSILWDYAFLYSPDGFAPGSSLSHVDNKMYDATEDWIMRPSGSPGVKLADYRPQARRYGPVGWRILAMLRALGWRTVLDQPGWGDYGRGIGGVVGAA</sequence>
<dbReference type="AlphaFoldDB" id="A0A139AJ29"/>
<proteinExistence type="predicted"/>
<dbReference type="EMBL" id="KQ965751">
    <property type="protein sequence ID" value="KXS16564.1"/>
    <property type="molecule type" value="Genomic_DNA"/>
</dbReference>
<name>A0A139AJ29_GONPJ</name>
<reference evidence="1 2" key="1">
    <citation type="journal article" date="2015" name="Genome Biol. Evol.">
        <title>Phylogenomic analyses indicate that early fungi evolved digesting cell walls of algal ancestors of land plants.</title>
        <authorList>
            <person name="Chang Y."/>
            <person name="Wang S."/>
            <person name="Sekimoto S."/>
            <person name="Aerts A.L."/>
            <person name="Choi C."/>
            <person name="Clum A."/>
            <person name="LaButti K.M."/>
            <person name="Lindquist E.A."/>
            <person name="Yee Ngan C."/>
            <person name="Ohm R.A."/>
            <person name="Salamov A.A."/>
            <person name="Grigoriev I.V."/>
            <person name="Spatafora J.W."/>
            <person name="Berbee M.L."/>
        </authorList>
    </citation>
    <scope>NUCLEOTIDE SEQUENCE [LARGE SCALE GENOMIC DNA]</scope>
    <source>
        <strain evidence="1 2">JEL478</strain>
    </source>
</reference>